<evidence type="ECO:0000313" key="5">
    <source>
        <dbReference type="Proteomes" id="UP000647172"/>
    </source>
</evidence>
<gene>
    <name evidence="4" type="ORF">Ani05nite_18450</name>
</gene>
<dbReference type="GO" id="GO:0016829">
    <property type="term" value="F:lyase activity"/>
    <property type="evidence" value="ECO:0007669"/>
    <property type="project" value="UniProtKB-KW"/>
</dbReference>
<evidence type="ECO:0000256" key="2">
    <source>
        <dbReference type="ARBA" id="ARBA00023239"/>
    </source>
</evidence>
<dbReference type="Gene3D" id="2.40.37.20">
    <property type="entry name" value="D-serine dehydratase-like domain"/>
    <property type="match status" value="1"/>
</dbReference>
<evidence type="ECO:0000259" key="3">
    <source>
        <dbReference type="SMART" id="SM01119"/>
    </source>
</evidence>
<keyword evidence="2" id="KW-0456">Lyase</keyword>
<dbReference type="Gene3D" id="3.20.20.10">
    <property type="entry name" value="Alanine racemase"/>
    <property type="match status" value="1"/>
</dbReference>
<organism evidence="4 5">
    <name type="scientific">Actinoplanes nipponensis</name>
    <dbReference type="NCBI Taxonomy" id="135950"/>
    <lineage>
        <taxon>Bacteria</taxon>
        <taxon>Bacillati</taxon>
        <taxon>Actinomycetota</taxon>
        <taxon>Actinomycetes</taxon>
        <taxon>Micromonosporales</taxon>
        <taxon>Micromonosporaceae</taxon>
        <taxon>Actinoplanes</taxon>
    </lineage>
</organism>
<dbReference type="InterPro" id="IPR042208">
    <property type="entry name" value="D-ser_dehydrat-like_sf"/>
</dbReference>
<dbReference type="Proteomes" id="UP000647172">
    <property type="component" value="Unassembled WGS sequence"/>
</dbReference>
<reference evidence="4" key="1">
    <citation type="submission" date="2021-01" db="EMBL/GenBank/DDBJ databases">
        <title>Whole genome shotgun sequence of Actinoplanes nipponensis NBRC 14063.</title>
        <authorList>
            <person name="Komaki H."/>
            <person name="Tamura T."/>
        </authorList>
    </citation>
    <scope>NUCLEOTIDE SEQUENCE</scope>
    <source>
        <strain evidence="4">NBRC 14063</strain>
    </source>
</reference>
<dbReference type="Pfam" id="PF01168">
    <property type="entry name" value="Ala_racemase_N"/>
    <property type="match status" value="1"/>
</dbReference>
<dbReference type="EMBL" id="BOMQ01000024">
    <property type="protein sequence ID" value="GIE48311.1"/>
    <property type="molecule type" value="Genomic_DNA"/>
</dbReference>
<dbReference type="Pfam" id="PF14031">
    <property type="entry name" value="D-ser_dehydrat"/>
    <property type="match status" value="1"/>
</dbReference>
<dbReference type="AlphaFoldDB" id="A0A919JDB3"/>
<name>A0A919JDB3_9ACTN</name>
<accession>A0A919JDB3</accession>
<protein>
    <submittedName>
        <fullName evidence="4">Amino acid deaminase</fullName>
    </submittedName>
</protein>
<evidence type="ECO:0000256" key="1">
    <source>
        <dbReference type="ARBA" id="ARBA00005323"/>
    </source>
</evidence>
<proteinExistence type="inferred from homology"/>
<dbReference type="InterPro" id="IPR001608">
    <property type="entry name" value="Ala_racemase_N"/>
</dbReference>
<dbReference type="InterPro" id="IPR029066">
    <property type="entry name" value="PLP-binding_barrel"/>
</dbReference>
<dbReference type="SMART" id="SM01119">
    <property type="entry name" value="D-ser_dehydrat"/>
    <property type="match status" value="1"/>
</dbReference>
<comment type="caution">
    <text evidence="4">The sequence shown here is derived from an EMBL/GenBank/DDBJ whole genome shotgun (WGS) entry which is preliminary data.</text>
</comment>
<dbReference type="InterPro" id="IPR051466">
    <property type="entry name" value="D-amino_acid_metab_enzyme"/>
</dbReference>
<evidence type="ECO:0000313" key="4">
    <source>
        <dbReference type="EMBL" id="GIE48311.1"/>
    </source>
</evidence>
<keyword evidence="5" id="KW-1185">Reference proteome</keyword>
<dbReference type="PANTHER" id="PTHR28004:SF8">
    <property type="entry name" value="D-SERINE DEAMINASE"/>
    <property type="match status" value="1"/>
</dbReference>
<comment type="similarity">
    <text evidence="1">Belongs to the DSD1 family.</text>
</comment>
<dbReference type="PANTHER" id="PTHR28004">
    <property type="entry name" value="ZGC:162816-RELATED"/>
    <property type="match status" value="1"/>
</dbReference>
<sequence length="402" mass="42567">MRDSAPAVKPEETDMTLDIPDELIDWRAKGFWLPAGEVTARDFAAARHHLFDGSFTWPLLVVRESAVRANIATMAAYAQRHGFSFAPHAKTSMAPTLLEAQLAAGAWAMTVATASQALVLRRLGAPRVLIANEVLDPTALGWLAAESARGWEVFLQVDSVAGVEAVAAAGGLPVLVELGHAGGRTGCRTVAEVVAVARAAAAAPGVTLLGVTGYEGALPDVAAVDAFLATLVESVRAIADLLGDEVLVSAGGSAWFDRVVKALEGQWLEGHRLRAVLRSGASVTHDDGFYRERTPFNREPGDGTLAAALEIWAQVLSTPEPGLAIVGMGKRDAPFDEGLPVAAGLTVTRMNDHHTYVTGGSPAVGELVRFGLSHPCTAFDKWRFIPVADERDVVVDVLHTYF</sequence>
<feature type="domain" description="D-serine dehydratase-like" evidence="3">
    <location>
        <begin position="308"/>
        <end position="389"/>
    </location>
</feature>
<dbReference type="InterPro" id="IPR026956">
    <property type="entry name" value="D-ser_dehydrat-like_dom"/>
</dbReference>
<dbReference type="SUPFAM" id="SSF51419">
    <property type="entry name" value="PLP-binding barrel"/>
    <property type="match status" value="1"/>
</dbReference>